<evidence type="ECO:0000313" key="10">
    <source>
        <dbReference type="EMBL" id="KAK3380963.1"/>
    </source>
</evidence>
<organism evidence="10 11">
    <name type="scientific">Podospora didyma</name>
    <dbReference type="NCBI Taxonomy" id="330526"/>
    <lineage>
        <taxon>Eukaryota</taxon>
        <taxon>Fungi</taxon>
        <taxon>Dikarya</taxon>
        <taxon>Ascomycota</taxon>
        <taxon>Pezizomycotina</taxon>
        <taxon>Sordariomycetes</taxon>
        <taxon>Sordariomycetidae</taxon>
        <taxon>Sordariales</taxon>
        <taxon>Podosporaceae</taxon>
        <taxon>Podospora</taxon>
    </lineage>
</organism>
<keyword evidence="5" id="KW-0560">Oxidoreductase</keyword>
<dbReference type="Pfam" id="PF01328">
    <property type="entry name" value="Peroxidase_2"/>
    <property type="match status" value="1"/>
</dbReference>
<dbReference type="InterPro" id="IPR000028">
    <property type="entry name" value="Chloroperoxidase"/>
</dbReference>
<keyword evidence="11" id="KW-1185">Reference proteome</keyword>
<dbReference type="AlphaFoldDB" id="A0AAE0TVG8"/>
<feature type="chain" id="PRO_5042202968" evidence="8">
    <location>
        <begin position="19"/>
        <end position="212"/>
    </location>
</feature>
<dbReference type="PANTHER" id="PTHR33577:SF19">
    <property type="entry name" value="HEME HALOPEROXIDASE FAMILY PROFILE DOMAIN-CONTAINING PROTEIN-RELATED"/>
    <property type="match status" value="1"/>
</dbReference>
<keyword evidence="4" id="KW-0479">Metal-binding</keyword>
<evidence type="ECO:0000256" key="1">
    <source>
        <dbReference type="ARBA" id="ARBA00001970"/>
    </source>
</evidence>
<dbReference type="PANTHER" id="PTHR33577">
    <property type="entry name" value="STERIGMATOCYSTIN BIOSYNTHESIS PEROXIDASE STCC-RELATED"/>
    <property type="match status" value="1"/>
</dbReference>
<evidence type="ECO:0000256" key="3">
    <source>
        <dbReference type="ARBA" id="ARBA00022617"/>
    </source>
</evidence>
<gene>
    <name evidence="10" type="ORF">B0H63DRAFT_523701</name>
</gene>
<sequence>MHLRLSFAGILLAGSVWGYGTDSDSSPWTAPLSTDRRSPCPMLNVLANQGFLPHTGLNISLDQLYTAFNQSVNLEPTSAEIPSPSCSVIEHDGSLSRADTYFGDNHSFNATIWNQTRSFFTEETISLATAAKARSARLWAAAAAVNPTFNLPLNDMKSSILETALYLIIFGNDTQGDAKTQWVRILFELRSSYPPITTGMLVQVGAEIAALR</sequence>
<feature type="domain" description="Heme haloperoxidase family profile" evidence="9">
    <location>
        <begin position="24"/>
        <end position="210"/>
    </location>
</feature>
<protein>
    <submittedName>
        <fullName evidence="10">Chloroperoxidase</fullName>
    </submittedName>
</protein>
<evidence type="ECO:0000256" key="7">
    <source>
        <dbReference type="ARBA" id="ARBA00025795"/>
    </source>
</evidence>
<proteinExistence type="inferred from homology"/>
<dbReference type="GO" id="GO:0046872">
    <property type="term" value="F:metal ion binding"/>
    <property type="evidence" value="ECO:0007669"/>
    <property type="project" value="UniProtKB-KW"/>
</dbReference>
<reference evidence="10" key="2">
    <citation type="submission" date="2023-06" db="EMBL/GenBank/DDBJ databases">
        <authorList>
            <consortium name="Lawrence Berkeley National Laboratory"/>
            <person name="Haridas S."/>
            <person name="Hensen N."/>
            <person name="Bonometti L."/>
            <person name="Westerberg I."/>
            <person name="Brannstrom I.O."/>
            <person name="Guillou S."/>
            <person name="Cros-Aarteil S."/>
            <person name="Calhoun S."/>
            <person name="Kuo A."/>
            <person name="Mondo S."/>
            <person name="Pangilinan J."/>
            <person name="Riley R."/>
            <person name="LaButti K."/>
            <person name="Andreopoulos B."/>
            <person name="Lipzen A."/>
            <person name="Chen C."/>
            <person name="Yanf M."/>
            <person name="Daum C."/>
            <person name="Ng V."/>
            <person name="Clum A."/>
            <person name="Steindorff A."/>
            <person name="Ohm R."/>
            <person name="Martin F."/>
            <person name="Silar P."/>
            <person name="Natvig D."/>
            <person name="Lalanne C."/>
            <person name="Gautier V."/>
            <person name="Ament-velasquez S.L."/>
            <person name="Kruys A."/>
            <person name="Hutchinson M.I."/>
            <person name="Powell A.J."/>
            <person name="Barry K."/>
            <person name="Miller A.N."/>
            <person name="Grigoriev I.V."/>
            <person name="Debuchy R."/>
            <person name="Gladieux P."/>
            <person name="Thoren M.H."/>
            <person name="Johannesson H."/>
        </authorList>
    </citation>
    <scope>NUCLEOTIDE SEQUENCE</scope>
    <source>
        <strain evidence="10">CBS 232.78</strain>
    </source>
</reference>
<dbReference type="Gene3D" id="1.10.489.10">
    <property type="entry name" value="Chloroperoxidase-like"/>
    <property type="match status" value="1"/>
</dbReference>
<dbReference type="InterPro" id="IPR036851">
    <property type="entry name" value="Chloroperoxidase-like_sf"/>
</dbReference>
<dbReference type="SUPFAM" id="SSF47571">
    <property type="entry name" value="Cloroperoxidase"/>
    <property type="match status" value="1"/>
</dbReference>
<keyword evidence="3" id="KW-0349">Heme</keyword>
<evidence type="ECO:0000256" key="4">
    <source>
        <dbReference type="ARBA" id="ARBA00022723"/>
    </source>
</evidence>
<dbReference type="PROSITE" id="PS51405">
    <property type="entry name" value="HEME_HALOPEROXIDASE"/>
    <property type="match status" value="1"/>
</dbReference>
<evidence type="ECO:0000256" key="8">
    <source>
        <dbReference type="SAM" id="SignalP"/>
    </source>
</evidence>
<evidence type="ECO:0000313" key="11">
    <source>
        <dbReference type="Proteomes" id="UP001285441"/>
    </source>
</evidence>
<comment type="caution">
    <text evidence="10">The sequence shown here is derived from an EMBL/GenBank/DDBJ whole genome shotgun (WGS) entry which is preliminary data.</text>
</comment>
<dbReference type="Proteomes" id="UP001285441">
    <property type="component" value="Unassembled WGS sequence"/>
</dbReference>
<evidence type="ECO:0000259" key="9">
    <source>
        <dbReference type="PROSITE" id="PS51405"/>
    </source>
</evidence>
<dbReference type="GO" id="GO:0004601">
    <property type="term" value="F:peroxidase activity"/>
    <property type="evidence" value="ECO:0007669"/>
    <property type="project" value="UniProtKB-KW"/>
</dbReference>
<comment type="similarity">
    <text evidence="7">Belongs to the chloroperoxidase family.</text>
</comment>
<evidence type="ECO:0000256" key="2">
    <source>
        <dbReference type="ARBA" id="ARBA00022559"/>
    </source>
</evidence>
<evidence type="ECO:0000256" key="6">
    <source>
        <dbReference type="ARBA" id="ARBA00023004"/>
    </source>
</evidence>
<keyword evidence="2" id="KW-0575">Peroxidase</keyword>
<evidence type="ECO:0000256" key="5">
    <source>
        <dbReference type="ARBA" id="ARBA00023002"/>
    </source>
</evidence>
<comment type="cofactor">
    <cofactor evidence="1">
        <name>heme b</name>
        <dbReference type="ChEBI" id="CHEBI:60344"/>
    </cofactor>
</comment>
<accession>A0AAE0TVG8</accession>
<keyword evidence="6" id="KW-0408">Iron</keyword>
<keyword evidence="8" id="KW-0732">Signal</keyword>
<reference evidence="10" key="1">
    <citation type="journal article" date="2023" name="Mol. Phylogenet. Evol.">
        <title>Genome-scale phylogeny and comparative genomics of the fungal order Sordariales.</title>
        <authorList>
            <person name="Hensen N."/>
            <person name="Bonometti L."/>
            <person name="Westerberg I."/>
            <person name="Brannstrom I.O."/>
            <person name="Guillou S."/>
            <person name="Cros-Aarteil S."/>
            <person name="Calhoun S."/>
            <person name="Haridas S."/>
            <person name="Kuo A."/>
            <person name="Mondo S."/>
            <person name="Pangilinan J."/>
            <person name="Riley R."/>
            <person name="LaButti K."/>
            <person name="Andreopoulos B."/>
            <person name="Lipzen A."/>
            <person name="Chen C."/>
            <person name="Yan M."/>
            <person name="Daum C."/>
            <person name="Ng V."/>
            <person name="Clum A."/>
            <person name="Steindorff A."/>
            <person name="Ohm R.A."/>
            <person name="Martin F."/>
            <person name="Silar P."/>
            <person name="Natvig D.O."/>
            <person name="Lalanne C."/>
            <person name="Gautier V."/>
            <person name="Ament-Velasquez S.L."/>
            <person name="Kruys A."/>
            <person name="Hutchinson M.I."/>
            <person name="Powell A.J."/>
            <person name="Barry K."/>
            <person name="Miller A.N."/>
            <person name="Grigoriev I.V."/>
            <person name="Debuchy R."/>
            <person name="Gladieux P."/>
            <person name="Hiltunen Thoren M."/>
            <person name="Johannesson H."/>
        </authorList>
    </citation>
    <scope>NUCLEOTIDE SEQUENCE</scope>
    <source>
        <strain evidence="10">CBS 232.78</strain>
    </source>
</reference>
<dbReference type="EMBL" id="JAULSW010000005">
    <property type="protein sequence ID" value="KAK3380963.1"/>
    <property type="molecule type" value="Genomic_DNA"/>
</dbReference>
<name>A0AAE0TVG8_9PEZI</name>
<feature type="signal peptide" evidence="8">
    <location>
        <begin position="1"/>
        <end position="18"/>
    </location>
</feature>